<dbReference type="SUPFAM" id="SSF103473">
    <property type="entry name" value="MFS general substrate transporter"/>
    <property type="match status" value="1"/>
</dbReference>
<feature type="transmembrane region" description="Helical" evidence="5">
    <location>
        <begin position="50"/>
        <end position="72"/>
    </location>
</feature>
<evidence type="ECO:0000313" key="8">
    <source>
        <dbReference type="Proteomes" id="UP000494249"/>
    </source>
</evidence>
<dbReference type="InterPro" id="IPR050382">
    <property type="entry name" value="MFS_Na/Anion_cotransporter"/>
</dbReference>
<keyword evidence="4 5" id="KW-0472">Membrane</keyword>
<reference evidence="7 8" key="1">
    <citation type="submission" date="2020-04" db="EMBL/GenBank/DDBJ databases">
        <authorList>
            <person name="De Canck E."/>
        </authorList>
    </citation>
    <scope>NUCLEOTIDE SEQUENCE [LARGE SCALE GENOMIC DNA]</scope>
    <source>
        <strain evidence="7 8">LMG 22037</strain>
    </source>
</reference>
<feature type="transmembrane region" description="Helical" evidence="5">
    <location>
        <begin position="166"/>
        <end position="187"/>
    </location>
</feature>
<feature type="transmembrane region" description="Helical" evidence="5">
    <location>
        <begin position="264"/>
        <end position="284"/>
    </location>
</feature>
<evidence type="ECO:0000256" key="5">
    <source>
        <dbReference type="SAM" id="Phobius"/>
    </source>
</evidence>
<dbReference type="InterPro" id="IPR011701">
    <property type="entry name" value="MFS"/>
</dbReference>
<feature type="domain" description="Major facilitator superfamily (MFS) profile" evidence="6">
    <location>
        <begin position="14"/>
        <end position="421"/>
    </location>
</feature>
<feature type="transmembrane region" description="Helical" evidence="5">
    <location>
        <begin position="228"/>
        <end position="252"/>
    </location>
</feature>
<dbReference type="Pfam" id="PF07690">
    <property type="entry name" value="MFS_1"/>
    <property type="match status" value="1"/>
</dbReference>
<name>A0A6J5BC18_9BURK</name>
<dbReference type="GO" id="GO:0022857">
    <property type="term" value="F:transmembrane transporter activity"/>
    <property type="evidence" value="ECO:0007669"/>
    <property type="project" value="InterPro"/>
</dbReference>
<organism evidence="7 8">
    <name type="scientific">Paraburkholderia phenoliruptrix</name>
    <dbReference type="NCBI Taxonomy" id="252970"/>
    <lineage>
        <taxon>Bacteria</taxon>
        <taxon>Pseudomonadati</taxon>
        <taxon>Pseudomonadota</taxon>
        <taxon>Betaproteobacteria</taxon>
        <taxon>Burkholderiales</taxon>
        <taxon>Burkholderiaceae</taxon>
        <taxon>Paraburkholderia</taxon>
    </lineage>
</organism>
<feature type="transmembrane region" description="Helical" evidence="5">
    <location>
        <begin position="79"/>
        <end position="97"/>
    </location>
</feature>
<gene>
    <name evidence="7" type="primary">exuT_2</name>
    <name evidence="7" type="ORF">LMG22037_03420</name>
</gene>
<evidence type="ECO:0000259" key="6">
    <source>
        <dbReference type="PROSITE" id="PS50850"/>
    </source>
</evidence>
<dbReference type="AlphaFoldDB" id="A0A6J5BC18"/>
<feature type="transmembrane region" description="Helical" evidence="5">
    <location>
        <begin position="362"/>
        <end position="384"/>
    </location>
</feature>
<feature type="transmembrane region" description="Helical" evidence="5">
    <location>
        <begin position="305"/>
        <end position="322"/>
    </location>
</feature>
<protein>
    <submittedName>
        <fullName evidence="7">Hexuronate transporter</fullName>
    </submittedName>
</protein>
<dbReference type="Proteomes" id="UP000494249">
    <property type="component" value="Unassembled WGS sequence"/>
</dbReference>
<comment type="subcellular location">
    <subcellularLocation>
        <location evidence="1">Membrane</location>
        <topology evidence="1">Multi-pass membrane protein</topology>
    </subcellularLocation>
</comment>
<feature type="transmembrane region" description="Helical" evidence="5">
    <location>
        <begin position="139"/>
        <end position="160"/>
    </location>
</feature>
<dbReference type="PANTHER" id="PTHR11662:SF450">
    <property type="entry name" value="BLR1003 PROTEIN"/>
    <property type="match status" value="1"/>
</dbReference>
<feature type="transmembrane region" description="Helical" evidence="5">
    <location>
        <begin position="396"/>
        <end position="417"/>
    </location>
</feature>
<evidence type="ECO:0000313" key="7">
    <source>
        <dbReference type="EMBL" id="CAB3699405.1"/>
    </source>
</evidence>
<dbReference type="RefSeq" id="WP_035478687.1">
    <property type="nucleotide sequence ID" value="NZ_CADFGL010000009.1"/>
</dbReference>
<feature type="transmembrane region" description="Helical" evidence="5">
    <location>
        <begin position="328"/>
        <end position="350"/>
    </location>
</feature>
<evidence type="ECO:0000256" key="4">
    <source>
        <dbReference type="ARBA" id="ARBA00023136"/>
    </source>
</evidence>
<proteinExistence type="predicted"/>
<dbReference type="Gene3D" id="1.20.1250.20">
    <property type="entry name" value="MFS general substrate transporter like domains"/>
    <property type="match status" value="2"/>
</dbReference>
<keyword evidence="2 5" id="KW-0812">Transmembrane</keyword>
<evidence type="ECO:0000256" key="3">
    <source>
        <dbReference type="ARBA" id="ARBA00022989"/>
    </source>
</evidence>
<dbReference type="PROSITE" id="PS50850">
    <property type="entry name" value="MFS"/>
    <property type="match status" value="1"/>
</dbReference>
<dbReference type="PANTHER" id="PTHR11662">
    <property type="entry name" value="SOLUTE CARRIER FAMILY 17"/>
    <property type="match status" value="1"/>
</dbReference>
<evidence type="ECO:0000256" key="1">
    <source>
        <dbReference type="ARBA" id="ARBA00004141"/>
    </source>
</evidence>
<keyword evidence="3 5" id="KW-1133">Transmembrane helix</keyword>
<dbReference type="GO" id="GO:0016020">
    <property type="term" value="C:membrane"/>
    <property type="evidence" value="ECO:0007669"/>
    <property type="project" value="UniProtKB-SubCell"/>
</dbReference>
<evidence type="ECO:0000256" key="2">
    <source>
        <dbReference type="ARBA" id="ARBA00022692"/>
    </source>
</evidence>
<dbReference type="InterPro" id="IPR036259">
    <property type="entry name" value="MFS_trans_sf"/>
</dbReference>
<dbReference type="EMBL" id="CADIKB010000015">
    <property type="protein sequence ID" value="CAB3699405.1"/>
    <property type="molecule type" value="Genomic_DNA"/>
</dbReference>
<dbReference type="InterPro" id="IPR020846">
    <property type="entry name" value="MFS_dom"/>
</dbReference>
<feature type="transmembrane region" description="Helical" evidence="5">
    <location>
        <begin position="103"/>
        <end position="127"/>
    </location>
</feature>
<accession>A0A6J5BC18</accession>
<sequence>MVNSAYRPGRAWSIAALLTGLALVNLLDKIVLGMVAVPLMAELKLSPAEFGVLAGSFFWLFSLSGAVLSFLADRYPARWILLVLALSWSVLQIPLVFAHDVMSFLVCRVVLGAAEGPTIAVSMHALFKWFPNEKRNLPMAVFNQGAAVGLVLAGLLIPLVSKHWGWRLNFVLLAVVGALWCLLWLCFGREGSLAAVPGASPAARDQAVSDTAMARLPYRRIVTMPSMLILLLLGFSAYWSGALILTWLPAYLQMGLGFGAVTSGRLFAGVLLLTAPYTIALGWISDRMLARGASSRKARVNIVNAAFLLGGVLLIGLTMIDVPPLAKVAVLGVATCLPTICFAFVPAILAELVPVGQRSSVMGIYLAVATTAGAISPVVVGRLVEQDRGMGAHGYQLGFAIGGSLLIVAALLSARYLHPEQAHRRSTIASRGVA</sequence>